<dbReference type="OrthoDB" id="5673at2759"/>
<gene>
    <name evidence="1" type="ORF">M408DRAFT_60550</name>
</gene>
<organism evidence="1 2">
    <name type="scientific">Serendipita vermifera MAFF 305830</name>
    <dbReference type="NCBI Taxonomy" id="933852"/>
    <lineage>
        <taxon>Eukaryota</taxon>
        <taxon>Fungi</taxon>
        <taxon>Dikarya</taxon>
        <taxon>Basidiomycota</taxon>
        <taxon>Agaricomycotina</taxon>
        <taxon>Agaricomycetes</taxon>
        <taxon>Sebacinales</taxon>
        <taxon>Serendipitaceae</taxon>
        <taxon>Serendipita</taxon>
    </lineage>
</organism>
<feature type="non-terminal residue" evidence="1">
    <location>
        <position position="1"/>
    </location>
</feature>
<reference evidence="2" key="2">
    <citation type="submission" date="2015-01" db="EMBL/GenBank/DDBJ databases">
        <title>Evolutionary Origins and Diversification of the Mycorrhizal Mutualists.</title>
        <authorList>
            <consortium name="DOE Joint Genome Institute"/>
            <consortium name="Mycorrhizal Genomics Consortium"/>
            <person name="Kohler A."/>
            <person name="Kuo A."/>
            <person name="Nagy L.G."/>
            <person name="Floudas D."/>
            <person name="Copeland A."/>
            <person name="Barry K.W."/>
            <person name="Cichocki N."/>
            <person name="Veneault-Fourrey C."/>
            <person name="LaButti K."/>
            <person name="Lindquist E.A."/>
            <person name="Lipzen A."/>
            <person name="Lundell T."/>
            <person name="Morin E."/>
            <person name="Murat C."/>
            <person name="Riley R."/>
            <person name="Ohm R."/>
            <person name="Sun H."/>
            <person name="Tunlid A."/>
            <person name="Henrissat B."/>
            <person name="Grigoriev I.V."/>
            <person name="Hibbett D.S."/>
            <person name="Martin F."/>
        </authorList>
    </citation>
    <scope>NUCLEOTIDE SEQUENCE [LARGE SCALE GENOMIC DNA]</scope>
    <source>
        <strain evidence="2">MAFF 305830</strain>
    </source>
</reference>
<proteinExistence type="predicted"/>
<dbReference type="EMBL" id="KN824277">
    <property type="protein sequence ID" value="KIM33750.1"/>
    <property type="molecule type" value="Genomic_DNA"/>
</dbReference>
<reference evidence="1 2" key="1">
    <citation type="submission" date="2014-04" db="EMBL/GenBank/DDBJ databases">
        <authorList>
            <consortium name="DOE Joint Genome Institute"/>
            <person name="Kuo A."/>
            <person name="Zuccaro A."/>
            <person name="Kohler A."/>
            <person name="Nagy L.G."/>
            <person name="Floudas D."/>
            <person name="Copeland A."/>
            <person name="Barry K.W."/>
            <person name="Cichocki N."/>
            <person name="Veneault-Fourrey C."/>
            <person name="LaButti K."/>
            <person name="Lindquist E.A."/>
            <person name="Lipzen A."/>
            <person name="Lundell T."/>
            <person name="Morin E."/>
            <person name="Murat C."/>
            <person name="Sun H."/>
            <person name="Tunlid A."/>
            <person name="Henrissat B."/>
            <person name="Grigoriev I.V."/>
            <person name="Hibbett D.S."/>
            <person name="Martin F."/>
            <person name="Nordberg H.P."/>
            <person name="Cantor M.N."/>
            <person name="Hua S.X."/>
        </authorList>
    </citation>
    <scope>NUCLEOTIDE SEQUENCE [LARGE SCALE GENOMIC DNA]</scope>
    <source>
        <strain evidence="1 2">MAFF 305830</strain>
    </source>
</reference>
<dbReference type="STRING" id="933852.A0A0C3BAB8"/>
<evidence type="ECO:0000313" key="1">
    <source>
        <dbReference type="EMBL" id="KIM33750.1"/>
    </source>
</evidence>
<dbReference type="HOGENOM" id="CLU_093919_0_0_1"/>
<dbReference type="AlphaFoldDB" id="A0A0C3BAB8"/>
<protein>
    <submittedName>
        <fullName evidence="1">Uncharacterized protein</fullName>
    </submittedName>
</protein>
<evidence type="ECO:0000313" key="2">
    <source>
        <dbReference type="Proteomes" id="UP000054097"/>
    </source>
</evidence>
<keyword evidence="2" id="KW-1185">Reference proteome</keyword>
<accession>A0A0C3BAB8</accession>
<name>A0A0C3BAB8_SERVB</name>
<sequence>VQYPWPKGLNGIERVACSSMGDLQRMLRQYSSYFNVPITVKRVYVSQTPDPRPTPSAEAPIVQHRRVHLLTSPFSLQPDASATAGQEEKVPQKRIVCVATSIVRISSEIAAQKFLDEKYAIGQVFRILGRVADFHLLEVTTGLGNETTGKPGREYLRRKYLLKTEGFECEIEEVFQDRAMFTTAMEDWIVTPEDRLDIDLK</sequence>
<dbReference type="Proteomes" id="UP000054097">
    <property type="component" value="Unassembled WGS sequence"/>
</dbReference>